<keyword evidence="6" id="KW-0812">Transmembrane</keyword>
<keyword evidence="4" id="KW-0735">Signal-anchor</keyword>
<accession>A0AAV1SMW8</accession>
<keyword evidence="6" id="KW-0472">Membrane</keyword>
<evidence type="ECO:0000313" key="9">
    <source>
        <dbReference type="Proteomes" id="UP001314170"/>
    </source>
</evidence>
<keyword evidence="6" id="KW-1133">Transmembrane helix</keyword>
<dbReference type="Proteomes" id="UP001314170">
    <property type="component" value="Unassembled WGS sequence"/>
</dbReference>
<keyword evidence="9" id="KW-1185">Reference proteome</keyword>
<name>A0AAV1SMW8_9ROSI</name>
<evidence type="ECO:0000256" key="6">
    <source>
        <dbReference type="SAM" id="Phobius"/>
    </source>
</evidence>
<dbReference type="AlphaFoldDB" id="A0AAV1SMW8"/>
<dbReference type="Gene3D" id="3.90.1200.10">
    <property type="match status" value="1"/>
</dbReference>
<sequence>MEMEKSFKIFVYPHNTTICDKPKNLQGEYASEGLFFENLYQSRFLTNEPEKAHLFLIPISCHSLPAEGRSPNERSIVVLDFIKSLISEYPYWNRTLGADHFFLTCEDINVTDTARLANLLKNSIRVLCSPSYNDEFVLRKDLSLPQIVQPFNYSAAGFDPFLERGILSYYSGLDGSYIRKKLVRPFLGFESELDLTNIGLPTNTERGLAVVIFSDYYDLPFNNILDWKKFSVILKESEVNQLEEILACIPKQEYQALSTNTMMVQKHFEWNLPPVRLDAFHMVMYELWLRHNVTKGKPSRDALVQLLKFMELNFHSRLVNKDLIEFLGFWALEFEDCETNLPIRWLSLISLFPEMVYGISYDRISVFDELLKLMSKLELMADFSEFSHFYDFGFFMCCENGQKNISGLPTDIEEEQLLENVEKYKLANHLFWGLWGIISVCLPVFRLLIRT</sequence>
<evidence type="ECO:0000256" key="5">
    <source>
        <dbReference type="ARBA" id="ARBA00023034"/>
    </source>
</evidence>
<evidence type="ECO:0000313" key="8">
    <source>
        <dbReference type="EMBL" id="CAK7355334.1"/>
    </source>
</evidence>
<gene>
    <name evidence="8" type="ORF">DCAF_LOCUS25613</name>
</gene>
<dbReference type="InterPro" id="IPR004263">
    <property type="entry name" value="Exostosin"/>
</dbReference>
<dbReference type="Pfam" id="PF03016">
    <property type="entry name" value="Exostosin_GT47"/>
    <property type="match status" value="1"/>
</dbReference>
<feature type="transmembrane region" description="Helical" evidence="6">
    <location>
        <begin position="430"/>
        <end position="449"/>
    </location>
</feature>
<feature type="domain" description="Exostosin GT47" evidence="7">
    <location>
        <begin position="4"/>
        <end position="182"/>
    </location>
</feature>
<dbReference type="PANTHER" id="PTHR11062:SF378">
    <property type="entry name" value="EXOSTOSIN GT47 DOMAIN-CONTAINING PROTEIN"/>
    <property type="match status" value="1"/>
</dbReference>
<evidence type="ECO:0000256" key="4">
    <source>
        <dbReference type="ARBA" id="ARBA00022968"/>
    </source>
</evidence>
<keyword evidence="5" id="KW-0333">Golgi apparatus</keyword>
<evidence type="ECO:0000256" key="2">
    <source>
        <dbReference type="ARBA" id="ARBA00010271"/>
    </source>
</evidence>
<dbReference type="GO" id="GO:0016757">
    <property type="term" value="F:glycosyltransferase activity"/>
    <property type="evidence" value="ECO:0007669"/>
    <property type="project" value="UniProtKB-KW"/>
</dbReference>
<keyword evidence="3" id="KW-0328">Glycosyltransferase</keyword>
<reference evidence="8 9" key="1">
    <citation type="submission" date="2024-01" db="EMBL/GenBank/DDBJ databases">
        <authorList>
            <person name="Waweru B."/>
        </authorList>
    </citation>
    <scope>NUCLEOTIDE SEQUENCE [LARGE SCALE GENOMIC DNA]</scope>
</reference>
<comment type="similarity">
    <text evidence="2">Belongs to the glycosyltransferase 47 family.</text>
</comment>
<dbReference type="InterPro" id="IPR040911">
    <property type="entry name" value="Exostosin_GT47"/>
</dbReference>
<evidence type="ECO:0000259" key="7">
    <source>
        <dbReference type="Pfam" id="PF03016"/>
    </source>
</evidence>
<dbReference type="EMBL" id="CAWUPB010001195">
    <property type="protein sequence ID" value="CAK7355334.1"/>
    <property type="molecule type" value="Genomic_DNA"/>
</dbReference>
<evidence type="ECO:0000256" key="3">
    <source>
        <dbReference type="ARBA" id="ARBA00022676"/>
    </source>
</evidence>
<keyword evidence="3" id="KW-0808">Transferase</keyword>
<proteinExistence type="inferred from homology"/>
<dbReference type="GO" id="GO:0000139">
    <property type="term" value="C:Golgi membrane"/>
    <property type="evidence" value="ECO:0007669"/>
    <property type="project" value="UniProtKB-SubCell"/>
</dbReference>
<comment type="caution">
    <text evidence="8">The sequence shown here is derived from an EMBL/GenBank/DDBJ whole genome shotgun (WGS) entry which is preliminary data.</text>
</comment>
<organism evidence="8 9">
    <name type="scientific">Dovyalis caffra</name>
    <dbReference type="NCBI Taxonomy" id="77055"/>
    <lineage>
        <taxon>Eukaryota</taxon>
        <taxon>Viridiplantae</taxon>
        <taxon>Streptophyta</taxon>
        <taxon>Embryophyta</taxon>
        <taxon>Tracheophyta</taxon>
        <taxon>Spermatophyta</taxon>
        <taxon>Magnoliopsida</taxon>
        <taxon>eudicotyledons</taxon>
        <taxon>Gunneridae</taxon>
        <taxon>Pentapetalae</taxon>
        <taxon>rosids</taxon>
        <taxon>fabids</taxon>
        <taxon>Malpighiales</taxon>
        <taxon>Salicaceae</taxon>
        <taxon>Flacourtieae</taxon>
        <taxon>Dovyalis</taxon>
    </lineage>
</organism>
<dbReference type="PANTHER" id="PTHR11062">
    <property type="entry name" value="EXOSTOSIN HEPARAN SULFATE GLYCOSYLTRANSFERASE -RELATED"/>
    <property type="match status" value="1"/>
</dbReference>
<dbReference type="InterPro" id="IPR011009">
    <property type="entry name" value="Kinase-like_dom_sf"/>
</dbReference>
<comment type="subcellular location">
    <subcellularLocation>
        <location evidence="1">Golgi apparatus membrane</location>
        <topology evidence="1">Single-pass type II membrane protein</topology>
    </subcellularLocation>
</comment>
<evidence type="ECO:0000256" key="1">
    <source>
        <dbReference type="ARBA" id="ARBA00004323"/>
    </source>
</evidence>
<dbReference type="SUPFAM" id="SSF56112">
    <property type="entry name" value="Protein kinase-like (PK-like)"/>
    <property type="match status" value="1"/>
</dbReference>
<protein>
    <recommendedName>
        <fullName evidence="7">Exostosin GT47 domain-containing protein</fullName>
    </recommendedName>
</protein>